<reference evidence="2 3" key="1">
    <citation type="submission" date="2016-11" db="EMBL/GenBank/DDBJ databases">
        <title>Whole Genome Sequencing of Mucilaginibacter polytrichastri RG4-7(T) isolated from the moss sample.</title>
        <authorList>
            <person name="Li Y."/>
        </authorList>
    </citation>
    <scope>NUCLEOTIDE SEQUENCE [LARGE SCALE GENOMIC DNA]</scope>
    <source>
        <strain evidence="2 3">RG4-7</strain>
    </source>
</reference>
<dbReference type="STRING" id="1302689.RG47T_3765"/>
<protein>
    <recommendedName>
        <fullName evidence="1">Phospholipid/glycerol acyltransferase domain-containing protein</fullName>
    </recommendedName>
</protein>
<feature type="domain" description="Phospholipid/glycerol acyltransferase" evidence="1">
    <location>
        <begin position="42"/>
        <end position="161"/>
    </location>
</feature>
<dbReference type="GO" id="GO:0016746">
    <property type="term" value="F:acyltransferase activity"/>
    <property type="evidence" value="ECO:0007669"/>
    <property type="project" value="InterPro"/>
</dbReference>
<keyword evidence="3" id="KW-1185">Reference proteome</keyword>
<dbReference type="RefSeq" id="WP_074490892.1">
    <property type="nucleotide sequence ID" value="NZ_FPAM01000012.1"/>
</dbReference>
<comment type="caution">
    <text evidence="2">The sequence shown here is derived from an EMBL/GenBank/DDBJ whole genome shotgun (WGS) entry which is preliminary data.</text>
</comment>
<gene>
    <name evidence="2" type="ORF">RG47T_3765</name>
</gene>
<dbReference type="EMBL" id="MPPL01000001">
    <property type="protein sequence ID" value="OKS88299.1"/>
    <property type="molecule type" value="Genomic_DNA"/>
</dbReference>
<sequence length="206" mass="23838">MIRPQKNFLITGFFSRYIPYIIGRHFHAFNYNGVAIDPHKSVLLLPNHYSWWDGFLMFHLNKLLFKKKFYVMILEETGKKFSFLKYLGAYTVQKGTRDIVTSLDYTASLLAEPGNLVLIFPQGTLYSNFTDEIKFQNGLSRVIKLAGTQFQTVFAVSFMESMQNKKPTVNINLEVRPENFSDINTLQQAFQSYYQSAKLAQSKNVV</sequence>
<evidence type="ECO:0000313" key="3">
    <source>
        <dbReference type="Proteomes" id="UP000186720"/>
    </source>
</evidence>
<dbReference type="CDD" id="cd06551">
    <property type="entry name" value="LPLAT"/>
    <property type="match status" value="1"/>
</dbReference>
<evidence type="ECO:0000313" key="2">
    <source>
        <dbReference type="EMBL" id="OKS88299.1"/>
    </source>
</evidence>
<organism evidence="2 3">
    <name type="scientific">Mucilaginibacter polytrichastri</name>
    <dbReference type="NCBI Taxonomy" id="1302689"/>
    <lineage>
        <taxon>Bacteria</taxon>
        <taxon>Pseudomonadati</taxon>
        <taxon>Bacteroidota</taxon>
        <taxon>Sphingobacteriia</taxon>
        <taxon>Sphingobacteriales</taxon>
        <taxon>Sphingobacteriaceae</taxon>
        <taxon>Mucilaginibacter</taxon>
    </lineage>
</organism>
<dbReference type="SMART" id="SM00563">
    <property type="entry name" value="PlsC"/>
    <property type="match status" value="1"/>
</dbReference>
<dbReference type="AlphaFoldDB" id="A0A1Q6A2R4"/>
<name>A0A1Q6A2R4_9SPHI</name>
<dbReference type="Proteomes" id="UP000186720">
    <property type="component" value="Unassembled WGS sequence"/>
</dbReference>
<proteinExistence type="predicted"/>
<evidence type="ECO:0000259" key="1">
    <source>
        <dbReference type="SMART" id="SM00563"/>
    </source>
</evidence>
<dbReference type="SUPFAM" id="SSF69593">
    <property type="entry name" value="Glycerol-3-phosphate (1)-acyltransferase"/>
    <property type="match status" value="1"/>
</dbReference>
<dbReference type="InterPro" id="IPR002123">
    <property type="entry name" value="Plipid/glycerol_acylTrfase"/>
</dbReference>
<accession>A0A1Q6A2R4</accession>
<dbReference type="Pfam" id="PF01553">
    <property type="entry name" value="Acyltransferase"/>
    <property type="match status" value="1"/>
</dbReference>